<evidence type="ECO:0000313" key="3">
    <source>
        <dbReference type="Proteomes" id="UP001596189"/>
    </source>
</evidence>
<keyword evidence="3" id="KW-1185">Reference proteome</keyword>
<organism evidence="2 3">
    <name type="scientific">Angustibacter luteus</name>
    <dbReference type="NCBI Taxonomy" id="658456"/>
    <lineage>
        <taxon>Bacteria</taxon>
        <taxon>Bacillati</taxon>
        <taxon>Actinomycetota</taxon>
        <taxon>Actinomycetes</taxon>
        <taxon>Kineosporiales</taxon>
        <taxon>Kineosporiaceae</taxon>
    </lineage>
</organism>
<feature type="domain" description="VOC" evidence="1">
    <location>
        <begin position="139"/>
        <end position="257"/>
    </location>
</feature>
<dbReference type="Pfam" id="PF00903">
    <property type="entry name" value="Glyoxalase"/>
    <property type="match status" value="2"/>
</dbReference>
<dbReference type="PANTHER" id="PTHR33993:SF10">
    <property type="entry name" value="CONSERVED PROTEIN"/>
    <property type="match status" value="1"/>
</dbReference>
<dbReference type="Gene3D" id="3.10.180.10">
    <property type="entry name" value="2,3-Dihydroxybiphenyl 1,2-Dioxygenase, domain 1"/>
    <property type="match status" value="2"/>
</dbReference>
<accession>A0ABW1JE18</accession>
<dbReference type="InterPro" id="IPR052164">
    <property type="entry name" value="Anthracycline_SecMetBiosynth"/>
</dbReference>
<proteinExistence type="predicted"/>
<dbReference type="PROSITE" id="PS51819">
    <property type="entry name" value="VOC"/>
    <property type="match status" value="2"/>
</dbReference>
<sequence length="274" mass="27669">MSTHETPWPAGTPCWTELSADDAAAARDFYSGLFGWDIDVSGPEFGDYGVARVDGHRVAGVGGKMSADQPSAWTTYLASDDVDATAAAVAEHGGQVAGPPMDIADMGRMIIATDPSGAVFGVWQAGSNTGSGLVNQPGGVVWNEHVSGDFEGSKTFYGNVFGLSVQPMPGAPEGLQSGMLARSGGQVVGSAADVSASSADGAGDGWVTYFAVADTDGTVAKATELGGSVVADPSDAPFGRMAVLAGPEGERFAVVQTPAEGHAHSDTPDADPTD</sequence>
<dbReference type="EMBL" id="JBHSRD010000003">
    <property type="protein sequence ID" value="MFC6007180.1"/>
    <property type="molecule type" value="Genomic_DNA"/>
</dbReference>
<dbReference type="InterPro" id="IPR029068">
    <property type="entry name" value="Glyas_Bleomycin-R_OHBP_Dase"/>
</dbReference>
<dbReference type="Proteomes" id="UP001596189">
    <property type="component" value="Unassembled WGS sequence"/>
</dbReference>
<dbReference type="InterPro" id="IPR004360">
    <property type="entry name" value="Glyas_Fos-R_dOase_dom"/>
</dbReference>
<name>A0ABW1JE18_9ACTN</name>
<reference evidence="3" key="1">
    <citation type="journal article" date="2019" name="Int. J. Syst. Evol. Microbiol.">
        <title>The Global Catalogue of Microorganisms (GCM) 10K type strain sequencing project: providing services to taxonomists for standard genome sequencing and annotation.</title>
        <authorList>
            <consortium name="The Broad Institute Genomics Platform"/>
            <consortium name="The Broad Institute Genome Sequencing Center for Infectious Disease"/>
            <person name="Wu L."/>
            <person name="Ma J."/>
        </authorList>
    </citation>
    <scope>NUCLEOTIDE SEQUENCE [LARGE SCALE GENOMIC DNA]</scope>
    <source>
        <strain evidence="3">KACC 14249</strain>
    </source>
</reference>
<dbReference type="CDD" id="cd07247">
    <property type="entry name" value="SgaA_N_like"/>
    <property type="match status" value="2"/>
</dbReference>
<feature type="domain" description="VOC" evidence="1">
    <location>
        <begin position="12"/>
        <end position="125"/>
    </location>
</feature>
<protein>
    <submittedName>
        <fullName evidence="2">VOC family protein</fullName>
    </submittedName>
</protein>
<evidence type="ECO:0000259" key="1">
    <source>
        <dbReference type="PROSITE" id="PS51819"/>
    </source>
</evidence>
<dbReference type="PANTHER" id="PTHR33993">
    <property type="entry name" value="GLYOXALASE-RELATED"/>
    <property type="match status" value="1"/>
</dbReference>
<gene>
    <name evidence="2" type="ORF">ACFQDO_08565</name>
</gene>
<evidence type="ECO:0000313" key="2">
    <source>
        <dbReference type="EMBL" id="MFC6007180.1"/>
    </source>
</evidence>
<dbReference type="InterPro" id="IPR037523">
    <property type="entry name" value="VOC_core"/>
</dbReference>
<dbReference type="RefSeq" id="WP_345715987.1">
    <property type="nucleotide sequence ID" value="NZ_BAABFP010000004.1"/>
</dbReference>
<dbReference type="SUPFAM" id="SSF54593">
    <property type="entry name" value="Glyoxalase/Bleomycin resistance protein/Dihydroxybiphenyl dioxygenase"/>
    <property type="match status" value="2"/>
</dbReference>
<comment type="caution">
    <text evidence="2">The sequence shown here is derived from an EMBL/GenBank/DDBJ whole genome shotgun (WGS) entry which is preliminary data.</text>
</comment>